<dbReference type="EMBL" id="JAIRBT010000035">
    <property type="protein sequence ID" value="MBZ6068154.1"/>
    <property type="molecule type" value="Genomic_DNA"/>
</dbReference>
<dbReference type="AlphaFoldDB" id="A0A0S2SCU2"/>
<sequence length="83" mass="9925">MAFTITYRYRKQLKSIGYANDKHHSIFDAIAAAEGIDMVRYRAMEEQVANISRRDKKMLKEFRENYFRELGFSDIVIVRDEQE</sequence>
<reference evidence="1 3" key="2">
    <citation type="journal article" date="2016" name="Genome Announc.">
        <title>Complete Genome Sequence of the Highly Virulent Aeromonas schubertii Strain WL1483, Isolated from Diseased Snakehead Fish (Channa argus) in China.</title>
        <authorList>
            <person name="Liu L."/>
            <person name="Li N."/>
            <person name="Zhang D."/>
            <person name="Fu X."/>
            <person name="Shi C."/>
            <person name="Lin Q."/>
            <person name="Hao G."/>
        </authorList>
    </citation>
    <scope>NUCLEOTIDE SEQUENCE [LARGE SCALE GENOMIC DNA]</scope>
    <source>
        <strain evidence="1 3">WL1483</strain>
    </source>
</reference>
<protein>
    <submittedName>
        <fullName evidence="2">DUF2960 domain-containing protein</fullName>
    </submittedName>
</protein>
<dbReference type="Proteomes" id="UP000774958">
    <property type="component" value="Unassembled WGS sequence"/>
</dbReference>
<evidence type="ECO:0000313" key="4">
    <source>
        <dbReference type="Proteomes" id="UP000774958"/>
    </source>
</evidence>
<evidence type="ECO:0000313" key="2">
    <source>
        <dbReference type="EMBL" id="MBZ6068154.1"/>
    </source>
</evidence>
<dbReference type="Pfam" id="PF11173">
    <property type="entry name" value="DUF2960"/>
    <property type="match status" value="1"/>
</dbReference>
<keyword evidence="4" id="KW-1185">Reference proteome</keyword>
<dbReference type="EMBL" id="CP013067">
    <property type="protein sequence ID" value="ALP39505.1"/>
    <property type="molecule type" value="Genomic_DNA"/>
</dbReference>
<dbReference type="PATRIC" id="fig|652.5.peg.3910"/>
<dbReference type="Proteomes" id="UP000058114">
    <property type="component" value="Chromosome"/>
</dbReference>
<reference evidence="2 4" key="3">
    <citation type="submission" date="2021-09" db="EMBL/GenBank/DDBJ databases">
        <title>Aeromonas schubertii isolated from Asian sea bass.</title>
        <authorList>
            <person name="Pinpimai K."/>
        </authorList>
    </citation>
    <scope>NUCLEOTIDE SEQUENCE [LARGE SCALE GENOMIC DNA]</scope>
    <source>
        <strain evidence="2 4">CHULA2021a</strain>
    </source>
</reference>
<evidence type="ECO:0000313" key="3">
    <source>
        <dbReference type="Proteomes" id="UP000058114"/>
    </source>
</evidence>
<name>A0A0S2SCU2_9GAMM</name>
<dbReference type="STRING" id="652.WL1483_86"/>
<reference evidence="3" key="1">
    <citation type="submission" date="2015-10" db="EMBL/GenBank/DDBJ databases">
        <title>Complete Genome Sequence of Aeromonas schubertii strain WL1483.</title>
        <authorList>
            <person name="Liu L."/>
        </authorList>
    </citation>
    <scope>NUCLEOTIDE SEQUENCE [LARGE SCALE GENOMIC DNA]</scope>
    <source>
        <strain evidence="3">WL1483</strain>
    </source>
</reference>
<accession>A0A0S2SCU2</accession>
<proteinExistence type="predicted"/>
<dbReference type="RefSeq" id="WP_050667555.1">
    <property type="nucleotide sequence ID" value="NZ_CDDB01000081.1"/>
</dbReference>
<evidence type="ECO:0000313" key="1">
    <source>
        <dbReference type="EMBL" id="ALP39505.1"/>
    </source>
</evidence>
<dbReference type="InterPro" id="IPR021343">
    <property type="entry name" value="DUF2960"/>
</dbReference>
<dbReference type="OrthoDB" id="5820465at2"/>
<dbReference type="KEGG" id="asr:WL1483_86"/>
<gene>
    <name evidence="2" type="ORF">LA374_18360</name>
    <name evidence="1" type="ORF">WL1483_86</name>
</gene>
<organism evidence="1 3">
    <name type="scientific">Aeromonas schubertii</name>
    <dbReference type="NCBI Taxonomy" id="652"/>
    <lineage>
        <taxon>Bacteria</taxon>
        <taxon>Pseudomonadati</taxon>
        <taxon>Pseudomonadota</taxon>
        <taxon>Gammaproteobacteria</taxon>
        <taxon>Aeromonadales</taxon>
        <taxon>Aeromonadaceae</taxon>
        <taxon>Aeromonas</taxon>
    </lineage>
</organism>